<feature type="domain" description="Serine aminopeptidase S33" evidence="2">
    <location>
        <begin position="43"/>
        <end position="153"/>
    </location>
</feature>
<feature type="region of interest" description="Disordered" evidence="1">
    <location>
        <begin position="279"/>
        <end position="308"/>
    </location>
</feature>
<dbReference type="GeneID" id="20040060"/>
<feature type="compositionally biased region" description="Polar residues" evidence="1">
    <location>
        <begin position="398"/>
        <end position="407"/>
    </location>
</feature>
<dbReference type="RefSeq" id="XP_008818587.1">
    <property type="nucleotide sequence ID" value="XM_008820365.1"/>
</dbReference>
<dbReference type="Proteomes" id="UP000030640">
    <property type="component" value="Unassembled WGS sequence"/>
</dbReference>
<protein>
    <recommendedName>
        <fullName evidence="2">Serine aminopeptidase S33 domain-containing protein</fullName>
    </recommendedName>
</protein>
<dbReference type="Pfam" id="PF12146">
    <property type="entry name" value="Hydrolase_4"/>
    <property type="match status" value="1"/>
</dbReference>
<feature type="region of interest" description="Disordered" evidence="1">
    <location>
        <begin position="542"/>
        <end position="690"/>
    </location>
</feature>
<feature type="compositionally biased region" description="Basic and acidic residues" evidence="1">
    <location>
        <begin position="587"/>
        <end position="597"/>
    </location>
</feature>
<feature type="region of interest" description="Disordered" evidence="1">
    <location>
        <begin position="391"/>
        <end position="456"/>
    </location>
</feature>
<accession>W7A6X4</accession>
<dbReference type="AlphaFoldDB" id="W7A6X4"/>
<dbReference type="EMBL" id="KI965488">
    <property type="protein sequence ID" value="EUD64839.1"/>
    <property type="molecule type" value="Genomic_DNA"/>
</dbReference>
<dbReference type="InterPro" id="IPR022742">
    <property type="entry name" value="Hydrolase_4"/>
</dbReference>
<keyword evidence="4" id="KW-1185">Reference proteome</keyword>
<evidence type="ECO:0000313" key="3">
    <source>
        <dbReference type="EMBL" id="EUD64839.1"/>
    </source>
</evidence>
<dbReference type="OrthoDB" id="10249433at2759"/>
<dbReference type="VEuPathDB" id="PlasmoDB:C922_04786"/>
<feature type="compositionally biased region" description="Low complexity" evidence="1">
    <location>
        <begin position="638"/>
        <end position="671"/>
    </location>
</feature>
<evidence type="ECO:0000256" key="1">
    <source>
        <dbReference type="SAM" id="MobiDB-lite"/>
    </source>
</evidence>
<dbReference type="Gene3D" id="3.40.50.1820">
    <property type="entry name" value="alpha/beta hydrolase"/>
    <property type="match status" value="1"/>
</dbReference>
<organism evidence="3 4">
    <name type="scientific">Plasmodium inui San Antonio 1</name>
    <dbReference type="NCBI Taxonomy" id="1237626"/>
    <lineage>
        <taxon>Eukaryota</taxon>
        <taxon>Sar</taxon>
        <taxon>Alveolata</taxon>
        <taxon>Apicomplexa</taxon>
        <taxon>Aconoidasida</taxon>
        <taxon>Haemosporida</taxon>
        <taxon>Plasmodiidae</taxon>
        <taxon>Plasmodium</taxon>
        <taxon>Plasmodium (Plasmodium)</taxon>
    </lineage>
</organism>
<proteinExistence type="predicted"/>
<feature type="compositionally biased region" description="Basic and acidic residues" evidence="1">
    <location>
        <begin position="433"/>
        <end position="455"/>
    </location>
</feature>
<evidence type="ECO:0000313" key="4">
    <source>
        <dbReference type="Proteomes" id="UP000030640"/>
    </source>
</evidence>
<sequence length="802" mass="90017">MGNLLNSLIFRPHPPSYSKNREDLHFFETKHGSTICGVFIDNKADTTVLFSHANAEDIGDVIRFYQYRLKQLGLNLFAYDYSGYGHSSGYPTETHLYNDVEAAYNYLVTELRIPKNSIIAYGRSLGSAATVHIATKNNLLGVILSAPLASIHRVKLKLKFTLPYDSFCNIDKVHMIKCPILFIHGTKDNLLSYHGTEEMIRRTNVNTYYMFIEGGGHNNLDSSFGSMVNAALVTFLYVLKNNIRENVNSVYDISHVNMQKVRNMFIMNNAKKMREKLRERSKRDGDTAKLNVSGESINGGQCDRNKGTGSKEVLNSFMSNMERFYSDQSVFRVKTKESGYDSSQSVSTVLGSVESSMRHIPDNTFYESDTNVSIEDLWRYTCGKNNIDTSKFHHSKESSGVSGSLTKQRGKEITNRAVVSDRNRSRGLSGGREMSREHYSDRRRVESREGKDRTRMKGCSSYVYNPARRENMSSSHMDQSPSHSNCSNIHMGSEKELTLRGNGSCMDGISLEKMNSRMSRESRNVYTVDRVPRLSQDMRKAVPPVDERGSGSLHGDQASYAHSDGECHNKREQTLMAHRNGRQYSGELRKGEGKGKGEMSSSRMGQVETGSHSSRERVIHGMNTNNEKEREEKSAGNVSASKVSLASVASQESKVSSASSQLSKGSKVSSSRETSKGHRAKLMSESRRNLVSNAAEQERNVAKIGSSTSEQVCANLYYIKRGNNIRSEMRNKITGMNSIRFNSYNDFIYGNEGNKMGEFSNHIMEPVKRKMSSASSSTLNNLSSLFAIDSFRMNSMGKRERV</sequence>
<dbReference type="InterPro" id="IPR029058">
    <property type="entry name" value="AB_hydrolase_fold"/>
</dbReference>
<feature type="compositionally biased region" description="Basic and acidic residues" evidence="1">
    <location>
        <begin position="563"/>
        <end position="573"/>
    </location>
</feature>
<feature type="compositionally biased region" description="Basic and acidic residues" evidence="1">
    <location>
        <begin position="409"/>
        <end position="424"/>
    </location>
</feature>
<reference evidence="3 4" key="1">
    <citation type="submission" date="2013-02" db="EMBL/GenBank/DDBJ databases">
        <title>The Genome Sequence of Plasmodium inui San Antonio 1.</title>
        <authorList>
            <consortium name="The Broad Institute Genome Sequencing Platform"/>
            <consortium name="The Broad Institute Genome Sequencing Center for Infectious Disease"/>
            <person name="Neafsey D."/>
            <person name="Cheeseman I."/>
            <person name="Volkman S."/>
            <person name="Adams J."/>
            <person name="Walker B."/>
            <person name="Young S.K."/>
            <person name="Zeng Q."/>
            <person name="Gargeya S."/>
            <person name="Fitzgerald M."/>
            <person name="Haas B."/>
            <person name="Abouelleil A."/>
            <person name="Alvarado L."/>
            <person name="Arachchi H.M."/>
            <person name="Berlin A.M."/>
            <person name="Chapman S.B."/>
            <person name="Dewar J."/>
            <person name="Goldberg J."/>
            <person name="Griggs A."/>
            <person name="Gujja S."/>
            <person name="Hansen M."/>
            <person name="Howarth C."/>
            <person name="Imamovic A."/>
            <person name="Larimer J."/>
            <person name="McCowan C."/>
            <person name="Murphy C."/>
            <person name="Neiman D."/>
            <person name="Pearson M."/>
            <person name="Priest M."/>
            <person name="Roberts A."/>
            <person name="Saif S."/>
            <person name="Shea T."/>
            <person name="Sisk P."/>
            <person name="Sykes S."/>
            <person name="Wortman J."/>
            <person name="Nusbaum C."/>
            <person name="Birren B."/>
        </authorList>
    </citation>
    <scope>NUCLEOTIDE SEQUENCE [LARGE SCALE GENOMIC DNA]</scope>
    <source>
        <strain evidence="3 4">San Antonio 1</strain>
    </source>
</reference>
<name>W7A6X4_9APIC</name>
<dbReference type="SUPFAM" id="SSF53474">
    <property type="entry name" value="alpha/beta-Hydrolases"/>
    <property type="match status" value="1"/>
</dbReference>
<dbReference type="PANTHER" id="PTHR12277:SF81">
    <property type="entry name" value="PROTEIN ABHD13"/>
    <property type="match status" value="1"/>
</dbReference>
<evidence type="ECO:0000259" key="2">
    <source>
        <dbReference type="Pfam" id="PF12146"/>
    </source>
</evidence>
<dbReference type="PANTHER" id="PTHR12277">
    <property type="entry name" value="ALPHA/BETA HYDROLASE DOMAIN-CONTAINING PROTEIN"/>
    <property type="match status" value="1"/>
</dbReference>
<gene>
    <name evidence="3" type="ORF">C922_04786</name>
</gene>